<dbReference type="EMBL" id="JANQBD010000003">
    <property type="protein sequence ID" value="MCR8630616.1"/>
    <property type="molecule type" value="Genomic_DNA"/>
</dbReference>
<dbReference type="Pfam" id="PF00903">
    <property type="entry name" value="Glyoxalase"/>
    <property type="match status" value="1"/>
</dbReference>
<accession>A0ABT1YBP3</accession>
<evidence type="ECO:0000259" key="1">
    <source>
        <dbReference type="PROSITE" id="PS51819"/>
    </source>
</evidence>
<dbReference type="Gene3D" id="3.10.180.10">
    <property type="entry name" value="2,3-Dihydroxybiphenyl 1,2-Dioxygenase, domain 1"/>
    <property type="match status" value="1"/>
</dbReference>
<evidence type="ECO:0000313" key="2">
    <source>
        <dbReference type="EMBL" id="MCR8630616.1"/>
    </source>
</evidence>
<dbReference type="Proteomes" id="UP001300012">
    <property type="component" value="Unassembled WGS sequence"/>
</dbReference>
<dbReference type="InterPro" id="IPR037523">
    <property type="entry name" value="VOC_core"/>
</dbReference>
<proteinExistence type="predicted"/>
<organism evidence="2 3">
    <name type="scientific">Paenibacillus radicis</name>
    <name type="common">ex Xue et al. 2023</name>
    <dbReference type="NCBI Taxonomy" id="2972489"/>
    <lineage>
        <taxon>Bacteria</taxon>
        <taxon>Bacillati</taxon>
        <taxon>Bacillota</taxon>
        <taxon>Bacilli</taxon>
        <taxon>Bacillales</taxon>
        <taxon>Paenibacillaceae</taxon>
        <taxon>Paenibacillus</taxon>
    </lineage>
</organism>
<dbReference type="RefSeq" id="WP_258212232.1">
    <property type="nucleotide sequence ID" value="NZ_JANQBD010000003.1"/>
</dbReference>
<protein>
    <submittedName>
        <fullName evidence="2">VOC family protein</fullName>
    </submittedName>
</protein>
<sequence>MKISEVILCTHQFEAMKTFYTSLIGLDVLEDQPSQLSFRAGESILAFRKNSSTEKPFYHIAFTIPTNKLEEAKPWLNERGISLFSKDGLDEFPFDSWNATAIYFYDPDGNLIEFIAHHTLDNATPDTFGPKHLLRISEIGLPVEDVPEAARKLIDAFQLSLWGGDGQQFAPLGDAEGVLIVVDKQRPWFPDGRSPDIFDTKVSIKGTDSANLFLQNGLYELSGGEV</sequence>
<name>A0ABT1YBP3_9BACL</name>
<dbReference type="SUPFAM" id="SSF54593">
    <property type="entry name" value="Glyoxalase/Bleomycin resistance protein/Dihydroxybiphenyl dioxygenase"/>
    <property type="match status" value="1"/>
</dbReference>
<reference evidence="2 3" key="1">
    <citation type="submission" date="2022-08" db="EMBL/GenBank/DDBJ databases">
        <title>Paenibacillus endoradicis sp. nov., Paenibacillus radicibacter sp. nov and Paenibacillus pararadicis sp. nov., three cold-adapted plant growth-promoting bacteria isolated from root of Larix gmelinii in Great Khingan.</title>
        <authorList>
            <person name="Xue H."/>
        </authorList>
    </citation>
    <scope>NUCLEOTIDE SEQUENCE [LARGE SCALE GENOMIC DNA]</scope>
    <source>
        <strain evidence="2 3">N5-1-1-5</strain>
    </source>
</reference>
<evidence type="ECO:0000313" key="3">
    <source>
        <dbReference type="Proteomes" id="UP001300012"/>
    </source>
</evidence>
<dbReference type="InterPro" id="IPR004360">
    <property type="entry name" value="Glyas_Fos-R_dOase_dom"/>
</dbReference>
<gene>
    <name evidence="2" type="ORF">NV381_05305</name>
</gene>
<dbReference type="CDD" id="cd06587">
    <property type="entry name" value="VOC"/>
    <property type="match status" value="1"/>
</dbReference>
<keyword evidence="3" id="KW-1185">Reference proteome</keyword>
<feature type="domain" description="VOC" evidence="1">
    <location>
        <begin position="2"/>
        <end position="117"/>
    </location>
</feature>
<comment type="caution">
    <text evidence="2">The sequence shown here is derived from an EMBL/GenBank/DDBJ whole genome shotgun (WGS) entry which is preliminary data.</text>
</comment>
<dbReference type="PROSITE" id="PS51819">
    <property type="entry name" value="VOC"/>
    <property type="match status" value="1"/>
</dbReference>
<dbReference type="InterPro" id="IPR029068">
    <property type="entry name" value="Glyas_Bleomycin-R_OHBP_Dase"/>
</dbReference>